<feature type="transmembrane region" description="Helical" evidence="1">
    <location>
        <begin position="226"/>
        <end position="249"/>
    </location>
</feature>
<dbReference type="AlphaFoldDB" id="A0A7G5FCC0"/>
<evidence type="ECO:0000313" key="2">
    <source>
        <dbReference type="EMBL" id="QMV84261.1"/>
    </source>
</evidence>
<proteinExistence type="predicted"/>
<keyword evidence="3" id="KW-1185">Reference proteome</keyword>
<dbReference type="Proteomes" id="UP000515570">
    <property type="component" value="Chromosome"/>
</dbReference>
<keyword evidence="1" id="KW-1133">Transmembrane helix</keyword>
<dbReference type="EMBL" id="CP059833">
    <property type="protein sequence ID" value="QMV84261.1"/>
    <property type="molecule type" value="Genomic_DNA"/>
</dbReference>
<gene>
    <name evidence="2" type="ORF">HW450_07690</name>
</gene>
<name>A0A7G5FCC0_9CORY</name>
<reference evidence="2 3" key="1">
    <citation type="submission" date="2020-07" db="EMBL/GenBank/DDBJ databases">
        <title>non toxigenic Corynebacterium sp. nov from a clinical source.</title>
        <authorList>
            <person name="Bernier A.-M."/>
            <person name="Bernard K."/>
        </authorList>
    </citation>
    <scope>NUCLEOTIDE SEQUENCE [LARGE SCALE GENOMIC DNA]</scope>
    <source>
        <strain evidence="3">NML 93-0612</strain>
    </source>
</reference>
<feature type="transmembrane region" description="Helical" evidence="1">
    <location>
        <begin position="379"/>
        <end position="400"/>
    </location>
</feature>
<keyword evidence="1" id="KW-0812">Transmembrane</keyword>
<sequence length="406" mass="43570">MHPLDIAAGALILIVGVAIALGAGITAILLALNHFYGEIDTRGCVAYGCAIALSTLASALLAGCVSLLSGSETTKLGMLTLGAGFMVRAAGDIEQSDTIRWLTPLGWMGIVRPFTDDNWWSLAAAATITGVLALLWLAGERGRQYGFGILPTRTHRTRKQRRIATPWGLRRLLDRSFRLTWLLTGFILAFFMNSLSASMDELLTQDDKTGQIFKQMFSETDLEIAFITYLADFLGILLGVAAVAGMLKLRSEERNRTVDLMRSRGVSRTLPMALQAGSTVLFIVESCLATGLGAILGVSRDAWPVALSANLTQFAPMFALAGLTTLIIGLTSRYGWLAWLPIIYSGAMTIIGPLLQAPEWLLNTSVFNHAINSENTGNLVAWLVLVAVGGVAMVGGVVLAGRREVL</sequence>
<keyword evidence="1" id="KW-0472">Membrane</keyword>
<organism evidence="2 3">
    <name type="scientific">Corynebacterium hindlerae</name>
    <dbReference type="NCBI Taxonomy" id="699041"/>
    <lineage>
        <taxon>Bacteria</taxon>
        <taxon>Bacillati</taxon>
        <taxon>Actinomycetota</taxon>
        <taxon>Actinomycetes</taxon>
        <taxon>Mycobacteriales</taxon>
        <taxon>Corynebacteriaceae</taxon>
        <taxon>Corynebacterium</taxon>
    </lineage>
</organism>
<feature type="transmembrane region" description="Helical" evidence="1">
    <location>
        <begin position="6"/>
        <end position="32"/>
    </location>
</feature>
<feature type="transmembrane region" description="Helical" evidence="1">
    <location>
        <begin position="337"/>
        <end position="355"/>
    </location>
</feature>
<evidence type="ECO:0000256" key="1">
    <source>
        <dbReference type="SAM" id="Phobius"/>
    </source>
</evidence>
<accession>A0A7G5FCC0</accession>
<dbReference type="RefSeq" id="WP_182385070.1">
    <property type="nucleotide sequence ID" value="NZ_CP059833.1"/>
</dbReference>
<feature type="transmembrane region" description="Helical" evidence="1">
    <location>
        <begin position="270"/>
        <end position="299"/>
    </location>
</feature>
<evidence type="ECO:0008006" key="4">
    <source>
        <dbReference type="Google" id="ProtNLM"/>
    </source>
</evidence>
<feature type="transmembrane region" description="Helical" evidence="1">
    <location>
        <begin position="179"/>
        <end position="199"/>
    </location>
</feature>
<protein>
    <recommendedName>
        <fullName evidence="4">ABC transporter permease</fullName>
    </recommendedName>
</protein>
<feature type="transmembrane region" description="Helical" evidence="1">
    <location>
        <begin position="311"/>
        <end position="330"/>
    </location>
</feature>
<feature type="transmembrane region" description="Helical" evidence="1">
    <location>
        <begin position="119"/>
        <end position="138"/>
    </location>
</feature>
<feature type="transmembrane region" description="Helical" evidence="1">
    <location>
        <begin position="44"/>
        <end position="68"/>
    </location>
</feature>
<evidence type="ECO:0000313" key="3">
    <source>
        <dbReference type="Proteomes" id="UP000515570"/>
    </source>
</evidence>